<proteinExistence type="predicted"/>
<reference evidence="2" key="1">
    <citation type="submission" date="2021-06" db="EMBL/GenBank/DDBJ databases">
        <authorList>
            <person name="Kallberg Y."/>
            <person name="Tangrot J."/>
            <person name="Rosling A."/>
        </authorList>
    </citation>
    <scope>NUCLEOTIDE SEQUENCE</scope>
    <source>
        <strain evidence="2">FL966</strain>
    </source>
</reference>
<dbReference type="Proteomes" id="UP000789759">
    <property type="component" value="Unassembled WGS sequence"/>
</dbReference>
<accession>A0A9N9J382</accession>
<gene>
    <name evidence="2" type="ORF">CPELLU_LOCUS15259</name>
</gene>
<name>A0A9N9J382_9GLOM</name>
<dbReference type="AlphaFoldDB" id="A0A9N9J382"/>
<comment type="caution">
    <text evidence="2">The sequence shown here is derived from an EMBL/GenBank/DDBJ whole genome shotgun (WGS) entry which is preliminary data.</text>
</comment>
<dbReference type="EMBL" id="CAJVQA010019717">
    <property type="protein sequence ID" value="CAG8760316.1"/>
    <property type="molecule type" value="Genomic_DNA"/>
</dbReference>
<dbReference type="Pfam" id="PF10551">
    <property type="entry name" value="MULE"/>
    <property type="match status" value="1"/>
</dbReference>
<protein>
    <submittedName>
        <fullName evidence="2">22308_t:CDS:1</fullName>
    </submittedName>
</protein>
<dbReference type="InterPro" id="IPR018289">
    <property type="entry name" value="MULE_transposase_dom"/>
</dbReference>
<sequence length="199" mass="23537">MTLTNQKKDNQELIVKTLKGYFTSYDNLINYVQMHAFSHRYAVSIKRSERENFVYLQCDRVQEMSTAGVYPQTILTTLHQANLNNTAALLDELLEGNFEHYYQYDQEENLTHLFFAHPKLLALTKQKEDYEWALTCVARILDDIPKPQVIVTDHKLALMYAVQKVFPESQNLLYDEWSTFMENWSTFIKSKRETDFENN</sequence>
<keyword evidence="3" id="KW-1185">Reference proteome</keyword>
<dbReference type="PANTHER" id="PTHR31569">
    <property type="entry name" value="SWIM-TYPE DOMAIN-CONTAINING PROTEIN"/>
    <property type="match status" value="1"/>
</dbReference>
<evidence type="ECO:0000313" key="3">
    <source>
        <dbReference type="Proteomes" id="UP000789759"/>
    </source>
</evidence>
<evidence type="ECO:0000313" key="2">
    <source>
        <dbReference type="EMBL" id="CAG8760316.1"/>
    </source>
</evidence>
<organism evidence="2 3">
    <name type="scientific">Cetraspora pellucida</name>
    <dbReference type="NCBI Taxonomy" id="1433469"/>
    <lineage>
        <taxon>Eukaryota</taxon>
        <taxon>Fungi</taxon>
        <taxon>Fungi incertae sedis</taxon>
        <taxon>Mucoromycota</taxon>
        <taxon>Glomeromycotina</taxon>
        <taxon>Glomeromycetes</taxon>
        <taxon>Diversisporales</taxon>
        <taxon>Gigasporaceae</taxon>
        <taxon>Cetraspora</taxon>
    </lineage>
</organism>
<dbReference type="InterPro" id="IPR052579">
    <property type="entry name" value="Zinc_finger_SWIM"/>
</dbReference>
<evidence type="ECO:0000259" key="1">
    <source>
        <dbReference type="Pfam" id="PF10551"/>
    </source>
</evidence>
<dbReference type="PANTHER" id="PTHR31569:SF4">
    <property type="entry name" value="SWIM-TYPE DOMAIN-CONTAINING PROTEIN"/>
    <property type="match status" value="1"/>
</dbReference>
<feature type="domain" description="MULE transposase" evidence="1">
    <location>
        <begin position="124"/>
        <end position="171"/>
    </location>
</feature>